<dbReference type="KEGG" id="dvn:HQ394_04190"/>
<dbReference type="EMBL" id="CP053923">
    <property type="protein sequence ID" value="QNT68711.1"/>
    <property type="molecule type" value="Genomic_DNA"/>
</dbReference>
<dbReference type="Proteomes" id="UP000516369">
    <property type="component" value="Chromosome"/>
</dbReference>
<protein>
    <submittedName>
        <fullName evidence="2">Uncharacterized protein</fullName>
    </submittedName>
</protein>
<name>A0A7H1MZ25_9PROT</name>
<sequence>MPQLTGGKPSDFATALSIALAFFMRTGRRGGAAQPASSTERGSRAGKLNGS</sequence>
<accession>A0A7H1MZ25</accession>
<organism evidence="2 3">
    <name type="scientific">Defluviicoccus vanus</name>
    <dbReference type="NCBI Taxonomy" id="111831"/>
    <lineage>
        <taxon>Bacteria</taxon>
        <taxon>Pseudomonadati</taxon>
        <taxon>Pseudomonadota</taxon>
        <taxon>Alphaproteobacteria</taxon>
        <taxon>Rhodospirillales</taxon>
        <taxon>Rhodospirillaceae</taxon>
        <taxon>Defluviicoccus</taxon>
    </lineage>
</organism>
<gene>
    <name evidence="2" type="ORF">HQ394_04190</name>
</gene>
<evidence type="ECO:0000313" key="3">
    <source>
        <dbReference type="Proteomes" id="UP000516369"/>
    </source>
</evidence>
<dbReference type="AlphaFoldDB" id="A0A7H1MZ25"/>
<evidence type="ECO:0000256" key="1">
    <source>
        <dbReference type="SAM" id="MobiDB-lite"/>
    </source>
</evidence>
<reference evidence="2 3" key="1">
    <citation type="submission" date="2020-05" db="EMBL/GenBank/DDBJ databases">
        <title>Complete closed genome sequence of Defluviicoccus vanus.</title>
        <authorList>
            <person name="Bessarab I."/>
            <person name="Arumugam K."/>
            <person name="Maszenan A.M."/>
            <person name="Seviour R.J."/>
            <person name="Williams R.B."/>
        </authorList>
    </citation>
    <scope>NUCLEOTIDE SEQUENCE [LARGE SCALE GENOMIC DNA]</scope>
    <source>
        <strain evidence="2 3">Ben 114</strain>
    </source>
</reference>
<keyword evidence="3" id="KW-1185">Reference proteome</keyword>
<dbReference type="RefSeq" id="WP_190262147.1">
    <property type="nucleotide sequence ID" value="NZ_CP053923.1"/>
</dbReference>
<evidence type="ECO:0000313" key="2">
    <source>
        <dbReference type="EMBL" id="QNT68711.1"/>
    </source>
</evidence>
<feature type="region of interest" description="Disordered" evidence="1">
    <location>
        <begin position="29"/>
        <end position="51"/>
    </location>
</feature>
<proteinExistence type="predicted"/>